<evidence type="ECO:0000256" key="1">
    <source>
        <dbReference type="SAM" id="MobiDB-lite"/>
    </source>
</evidence>
<gene>
    <name evidence="2" type="ORF">WS72_02625</name>
</gene>
<name>A0ABR5TA45_9BURK</name>
<reference evidence="2 3" key="1">
    <citation type="submission" date="2015-11" db="EMBL/GenBank/DDBJ databases">
        <authorList>
            <person name="Sahl J."/>
            <person name="Wagner D."/>
            <person name="Keim P."/>
        </authorList>
    </citation>
    <scope>NUCLEOTIDE SEQUENCE [LARGE SCALE GENOMIC DNA]</scope>
    <source>
        <strain evidence="2 3">BDU18</strain>
    </source>
</reference>
<feature type="region of interest" description="Disordered" evidence="1">
    <location>
        <begin position="18"/>
        <end position="55"/>
    </location>
</feature>
<comment type="caution">
    <text evidence="2">The sequence shown here is derived from an EMBL/GenBank/DDBJ whole genome shotgun (WGS) entry which is preliminary data.</text>
</comment>
<protein>
    <submittedName>
        <fullName evidence="2">Uncharacterized protein</fullName>
    </submittedName>
</protein>
<sequence length="77" mass="8652">MKAECCLQSRLFRAKPNAAREGKREVPMPRWYGRSGSRPVARKGDQGGARRGSKKVVDALRISDHNLISLLQTTQRC</sequence>
<dbReference type="EMBL" id="LNJQ01000001">
    <property type="protein sequence ID" value="KWZ41882.1"/>
    <property type="molecule type" value="Genomic_DNA"/>
</dbReference>
<proteinExistence type="predicted"/>
<organism evidence="2 3">
    <name type="scientific">Burkholderia savannae</name>
    <dbReference type="NCBI Taxonomy" id="1637837"/>
    <lineage>
        <taxon>Bacteria</taxon>
        <taxon>Pseudomonadati</taxon>
        <taxon>Pseudomonadota</taxon>
        <taxon>Betaproteobacteria</taxon>
        <taxon>Burkholderiales</taxon>
        <taxon>Burkholderiaceae</taxon>
        <taxon>Burkholderia</taxon>
        <taxon>pseudomallei group</taxon>
    </lineage>
</organism>
<evidence type="ECO:0000313" key="3">
    <source>
        <dbReference type="Proteomes" id="UP000070255"/>
    </source>
</evidence>
<evidence type="ECO:0000313" key="2">
    <source>
        <dbReference type="EMBL" id="KWZ41882.1"/>
    </source>
</evidence>
<accession>A0ABR5TA45</accession>
<feature type="compositionally biased region" description="Basic and acidic residues" evidence="1">
    <location>
        <begin position="18"/>
        <end position="27"/>
    </location>
</feature>
<dbReference type="Proteomes" id="UP000070255">
    <property type="component" value="Unassembled WGS sequence"/>
</dbReference>
<keyword evidence="3" id="KW-1185">Reference proteome</keyword>